<dbReference type="PROSITE" id="PS51257">
    <property type="entry name" value="PROKAR_LIPOPROTEIN"/>
    <property type="match status" value="1"/>
</dbReference>
<reference evidence="6 7" key="1">
    <citation type="journal article" date="2011" name="Genome Res.">
        <title>Chromosome and gene copy number variation allow major structural change between species and strains of Leishmania.</title>
        <authorList>
            <person name="Rogers M.B."/>
            <person name="Hilley J.D."/>
            <person name="Dickens N.J."/>
            <person name="Wilkes J."/>
            <person name="Bates P.A."/>
            <person name="Depledge D.P."/>
            <person name="Harris D."/>
            <person name="Her Y."/>
            <person name="Herzyk P."/>
            <person name="Imamura H."/>
            <person name="Otto T.D."/>
            <person name="Sanders M."/>
            <person name="Seeger K."/>
            <person name="Dujardin J.C."/>
            <person name="Berriman M."/>
            <person name="Smith D.F."/>
            <person name="Hertz-Fowler C."/>
            <person name="Mottram J.C."/>
        </authorList>
    </citation>
    <scope>NUCLEOTIDE SEQUENCE [LARGE SCALE GENOMIC DNA]</scope>
    <source>
        <strain evidence="6 7">MHOM/GT/2001/U1103</strain>
    </source>
</reference>
<evidence type="ECO:0000256" key="2">
    <source>
        <dbReference type="ARBA" id="ARBA00022801"/>
    </source>
</evidence>
<accession>E9APN8</accession>
<evidence type="ECO:0000256" key="3">
    <source>
        <dbReference type="ARBA" id="ARBA00035028"/>
    </source>
</evidence>
<keyword evidence="2" id="KW-0378">Hydrolase</keyword>
<dbReference type="VEuPathDB" id="TriTrypDB:LmxM.14.0430"/>
<dbReference type="PhylomeDB" id="E9APN8"/>
<dbReference type="Proteomes" id="UP000007259">
    <property type="component" value="Chromosome 14"/>
</dbReference>
<dbReference type="SUPFAM" id="SSF55154">
    <property type="entry name" value="CYTH-like phosphatases"/>
    <property type="match status" value="1"/>
</dbReference>
<dbReference type="InterPro" id="IPR033469">
    <property type="entry name" value="CYTH-like_dom_sf"/>
</dbReference>
<organism evidence="6 7">
    <name type="scientific">Leishmania mexicana (strain MHOM/GT/2001/U1103)</name>
    <dbReference type="NCBI Taxonomy" id="929439"/>
    <lineage>
        <taxon>Eukaryota</taxon>
        <taxon>Discoba</taxon>
        <taxon>Euglenozoa</taxon>
        <taxon>Kinetoplastea</taxon>
        <taxon>Metakinetoplastina</taxon>
        <taxon>Trypanosomatida</taxon>
        <taxon>Trypanosomatidae</taxon>
        <taxon>Leishmaniinae</taxon>
        <taxon>Leishmania</taxon>
    </lineage>
</organism>
<sequence length="458" mass="49254">MLPLHRITGGFSFPLSSSCSCPCARVCVGVCVCGAITSTSLSLVIHLSPQFACGSLAHMRGLQGVPRYRDPLVRNVARMLLRGLQEQHHAPSSTKLELEVRLGSILAHTRARQLDIPIAVASPALMDETARNIYQFHAGISPPLLHGMQAALLEAGLATRQDVDLLGGRVDVHLLLSNEKRLHCRYQPLHGETPGTRADGVKTPASSREAPPYNPLCLTQSITVLSAEKKARLAMLDVCCPGWCADVRLALSKETAVPVELTDATKERAIASRCRARTSVPVGRFLSVQMTQSISRRDVWWYPPPAVRSYLEMDAGASSSPAAVTGTTVFGVGTVLPTPVLFYPEKAAGRIGRSDTETTIEVEVEINLPALLREWKRVYGGAAASAYLSTSALVDTTCAGTAIPGDTSLKPPRATATGDDDTDVHATVLAEREDPYLLRVAEEVMAVVQLLTKVRVVE</sequence>
<dbReference type="GO" id="GO:0006397">
    <property type="term" value="P:mRNA processing"/>
    <property type="evidence" value="ECO:0007669"/>
    <property type="project" value="UniProtKB-KW"/>
</dbReference>
<keyword evidence="1" id="KW-0507">mRNA processing</keyword>
<comment type="catalytic activity">
    <reaction evidence="4">
        <text>a 5'-end triphospho-ribonucleoside in mRNA + H2O = a 5'-end diphospho-ribonucleoside in mRNA + phosphate + H(+)</text>
        <dbReference type="Rhea" id="RHEA:67004"/>
        <dbReference type="Rhea" id="RHEA-COMP:17164"/>
        <dbReference type="Rhea" id="RHEA-COMP:17165"/>
        <dbReference type="ChEBI" id="CHEBI:15377"/>
        <dbReference type="ChEBI" id="CHEBI:15378"/>
        <dbReference type="ChEBI" id="CHEBI:43474"/>
        <dbReference type="ChEBI" id="CHEBI:167616"/>
        <dbReference type="ChEBI" id="CHEBI:167618"/>
        <dbReference type="EC" id="3.6.1.74"/>
    </reaction>
    <physiologicalReaction direction="left-to-right" evidence="4">
        <dbReference type="Rhea" id="RHEA:67005"/>
    </physiologicalReaction>
</comment>
<dbReference type="OMA" id="CPGWCAD"/>
<keyword evidence="7" id="KW-1185">Reference proteome</keyword>
<dbReference type="RefSeq" id="XP_003873415.1">
    <property type="nucleotide sequence ID" value="XM_003873366.1"/>
</dbReference>
<dbReference type="GO" id="GO:0140818">
    <property type="term" value="F:mRNA 5'-triphosphate monophosphatase activity"/>
    <property type="evidence" value="ECO:0007669"/>
    <property type="project" value="UniProtKB-EC"/>
</dbReference>
<evidence type="ECO:0000256" key="4">
    <source>
        <dbReference type="ARBA" id="ARBA00047740"/>
    </source>
</evidence>
<proteinExistence type="predicted"/>
<evidence type="ECO:0000256" key="5">
    <source>
        <dbReference type="SAM" id="MobiDB-lite"/>
    </source>
</evidence>
<dbReference type="KEGG" id="lmi:LMXM_14_0430"/>
<gene>
    <name evidence="6" type="ORF">LMXM_14_0430</name>
</gene>
<dbReference type="EC" id="3.6.1.74" evidence="3"/>
<evidence type="ECO:0000256" key="1">
    <source>
        <dbReference type="ARBA" id="ARBA00022664"/>
    </source>
</evidence>
<dbReference type="Gene3D" id="3.20.100.10">
    <property type="entry name" value="mRNA triphosphatase Cet1-like"/>
    <property type="match status" value="1"/>
</dbReference>
<evidence type="ECO:0000313" key="7">
    <source>
        <dbReference type="Proteomes" id="UP000007259"/>
    </source>
</evidence>
<dbReference type="GeneID" id="13455206"/>
<dbReference type="InterPro" id="IPR037009">
    <property type="entry name" value="mRNA_triPase_Cet1_sf"/>
</dbReference>
<feature type="region of interest" description="Disordered" evidence="5">
    <location>
        <begin position="188"/>
        <end position="209"/>
    </location>
</feature>
<dbReference type="OrthoDB" id="272739at2759"/>
<evidence type="ECO:0000313" key="6">
    <source>
        <dbReference type="EMBL" id="CBZ24903.1"/>
    </source>
</evidence>
<protein>
    <recommendedName>
        <fullName evidence="3">mRNA 5'-phosphatase</fullName>
        <ecNumber evidence="3">3.6.1.74</ecNumber>
    </recommendedName>
</protein>
<dbReference type="EMBL" id="FR799567">
    <property type="protein sequence ID" value="CBZ24903.1"/>
    <property type="molecule type" value="Genomic_DNA"/>
</dbReference>
<dbReference type="AlphaFoldDB" id="E9APN8"/>
<name>E9APN8_LEIMU</name>
<dbReference type="GO" id="GO:0004651">
    <property type="term" value="F:polynucleotide 5'-phosphatase activity"/>
    <property type="evidence" value="ECO:0007669"/>
    <property type="project" value="InterPro"/>
</dbReference>